<dbReference type="Proteomes" id="UP000325313">
    <property type="component" value="Unassembled WGS sequence"/>
</dbReference>
<organism evidence="4 6">
    <name type="scientific">Puccinia graminis f. sp. tritici</name>
    <dbReference type="NCBI Taxonomy" id="56615"/>
    <lineage>
        <taxon>Eukaryota</taxon>
        <taxon>Fungi</taxon>
        <taxon>Dikarya</taxon>
        <taxon>Basidiomycota</taxon>
        <taxon>Pucciniomycotina</taxon>
        <taxon>Pucciniomycetes</taxon>
        <taxon>Pucciniales</taxon>
        <taxon>Pucciniaceae</taxon>
        <taxon>Puccinia</taxon>
    </lineage>
</organism>
<feature type="chain" id="PRO_5036137380" evidence="1">
    <location>
        <begin position="23"/>
        <end position="107"/>
    </location>
</feature>
<evidence type="ECO:0000313" key="5">
    <source>
        <dbReference type="EMBL" id="KAA1119218.1"/>
    </source>
</evidence>
<evidence type="ECO:0000256" key="1">
    <source>
        <dbReference type="SAM" id="SignalP"/>
    </source>
</evidence>
<proteinExistence type="predicted"/>
<name>A0A5B0N5Q1_PUCGR</name>
<evidence type="ECO:0000313" key="6">
    <source>
        <dbReference type="Proteomes" id="UP000324748"/>
    </source>
</evidence>
<dbReference type="Proteomes" id="UP000324748">
    <property type="component" value="Unassembled WGS sequence"/>
</dbReference>
<evidence type="ECO:0000313" key="2">
    <source>
        <dbReference type="EMBL" id="KAA1065128.1"/>
    </source>
</evidence>
<reference evidence="6 7" key="1">
    <citation type="submission" date="2019-05" db="EMBL/GenBank/DDBJ databases">
        <title>Emergence of the Ug99 lineage of the wheat stem rust pathogen through somatic hybridization.</title>
        <authorList>
            <person name="Li F."/>
            <person name="Upadhyaya N.M."/>
            <person name="Sperschneider J."/>
            <person name="Matny O."/>
            <person name="Nguyen-Phuc H."/>
            <person name="Mago R."/>
            <person name="Raley C."/>
            <person name="Miller M.E."/>
            <person name="Silverstein K.A.T."/>
            <person name="Henningsen E."/>
            <person name="Hirsch C.D."/>
            <person name="Visser B."/>
            <person name="Pretorius Z.A."/>
            <person name="Steffenson B.J."/>
            <person name="Schwessinger B."/>
            <person name="Dodds P.N."/>
            <person name="Figueroa M."/>
        </authorList>
    </citation>
    <scope>NUCLEOTIDE SEQUENCE [LARGE SCALE GENOMIC DNA]</scope>
    <source>
        <strain evidence="4">21-0</strain>
        <strain evidence="2 7">Ug99</strain>
    </source>
</reference>
<sequence length="107" mass="11968">MLLKWHSIILSLYCFQLACVTAFIPPQLPGKCPTCKSDYVSMQIKDIGTCNAIFTCTHARQVGTDNCGIMGRLVHRHCSASDDCWDSKKTYKCNSLHLRPCPPSCDQ</sequence>
<gene>
    <name evidence="4" type="ORF">PGT21_007547</name>
    <name evidence="5" type="ORF">PGT21_018292</name>
    <name evidence="2" type="ORF">PGTUg99_002377</name>
    <name evidence="3" type="ORF">PGTUg99_030212</name>
</gene>
<evidence type="ECO:0000313" key="3">
    <source>
        <dbReference type="EMBL" id="KAA1067070.1"/>
    </source>
</evidence>
<comment type="caution">
    <text evidence="4">The sequence shown here is derived from an EMBL/GenBank/DDBJ whole genome shotgun (WGS) entry which is preliminary data.</text>
</comment>
<evidence type="ECO:0000313" key="4">
    <source>
        <dbReference type="EMBL" id="KAA1083803.1"/>
    </source>
</evidence>
<dbReference type="EMBL" id="VDEP01000512">
    <property type="protein sequence ID" value="KAA1065128.1"/>
    <property type="molecule type" value="Genomic_DNA"/>
</dbReference>
<dbReference type="EMBL" id="VSWC01000118">
    <property type="protein sequence ID" value="KAA1083803.1"/>
    <property type="molecule type" value="Genomic_DNA"/>
</dbReference>
<keyword evidence="1" id="KW-0732">Signal</keyword>
<dbReference type="EMBL" id="VSWC01000001">
    <property type="protein sequence ID" value="KAA1119218.1"/>
    <property type="molecule type" value="Genomic_DNA"/>
</dbReference>
<protein>
    <submittedName>
        <fullName evidence="4">Uncharacterized protein</fullName>
    </submittedName>
</protein>
<evidence type="ECO:0000313" key="7">
    <source>
        <dbReference type="Proteomes" id="UP000325313"/>
    </source>
</evidence>
<dbReference type="OrthoDB" id="2509876at2759"/>
<accession>A0A5B0N5Q1</accession>
<feature type="signal peptide" evidence="1">
    <location>
        <begin position="1"/>
        <end position="22"/>
    </location>
</feature>
<dbReference type="EMBL" id="VDEP01000508">
    <property type="protein sequence ID" value="KAA1067070.1"/>
    <property type="molecule type" value="Genomic_DNA"/>
</dbReference>
<dbReference type="AlphaFoldDB" id="A0A5B0N5Q1"/>
<keyword evidence="6" id="KW-1185">Reference proteome</keyword>